<feature type="compositionally biased region" description="Basic and acidic residues" evidence="1">
    <location>
        <begin position="46"/>
        <end position="55"/>
    </location>
</feature>
<dbReference type="Proteomes" id="UP000306378">
    <property type="component" value="Unassembled WGS sequence"/>
</dbReference>
<feature type="region of interest" description="Disordered" evidence="1">
    <location>
        <begin position="91"/>
        <end position="116"/>
    </location>
</feature>
<name>A0A5R8NIH1_9NOCA</name>
<dbReference type="Pfam" id="PF00805">
    <property type="entry name" value="Pentapeptide"/>
    <property type="match status" value="3"/>
</dbReference>
<dbReference type="InterPro" id="IPR001646">
    <property type="entry name" value="5peptide_repeat"/>
</dbReference>
<accession>A0A5R8NIH1</accession>
<proteinExistence type="predicted"/>
<dbReference type="PANTHER" id="PTHR14136:SF17">
    <property type="entry name" value="BTB_POZ DOMAIN-CONTAINING PROTEIN KCTD9"/>
    <property type="match status" value="1"/>
</dbReference>
<reference evidence="2 3" key="1">
    <citation type="submission" date="2019-05" db="EMBL/GenBank/DDBJ databases">
        <title>Genomes sequences of two Nocardia cyriacigeorgica environmental isolates, type strains Nocardia asteroides ATCC 19247 and Nocardia cyriacigeorgica DSM 44484.</title>
        <authorList>
            <person name="Vautrin F."/>
            <person name="Bergeron E."/>
            <person name="Dubost A."/>
            <person name="Abrouk D."/>
            <person name="Rodriguez Nava V."/>
            <person name="Pujic P."/>
        </authorList>
    </citation>
    <scope>NUCLEOTIDE SEQUENCE [LARGE SCALE GENOMIC DNA]</scope>
    <source>
        <strain evidence="2 3">EML 446</strain>
    </source>
</reference>
<dbReference type="Gene3D" id="2.160.20.80">
    <property type="entry name" value="E3 ubiquitin-protein ligase SopA"/>
    <property type="match status" value="1"/>
</dbReference>
<protein>
    <submittedName>
        <fullName evidence="2">Pentapeptide repeat-containing protein</fullName>
    </submittedName>
</protein>
<gene>
    <name evidence="2" type="ORF">FEK34_22035</name>
</gene>
<feature type="region of interest" description="Disordered" evidence="1">
    <location>
        <begin position="1"/>
        <end position="55"/>
    </location>
</feature>
<evidence type="ECO:0000313" key="2">
    <source>
        <dbReference type="EMBL" id="TLF75406.1"/>
    </source>
</evidence>
<evidence type="ECO:0000313" key="3">
    <source>
        <dbReference type="Proteomes" id="UP000306378"/>
    </source>
</evidence>
<sequence length="318" mass="34621">MAGRHRTDMGNNGGDRVPGVSPIRDSDAGAATDRTSTGDQQTNPEIHIDHTRDPRIGPTCESMGGSAQPPARVMAPERHFRVLDGVRRQGPDTTWRSVRPRHGVPDVSNSHGRRGRRLRTGEGFAAYGHKFDTADLTGGDFSNCQMNGSSFRGTIIRDAVIYRSDLSETDFTGADLARSRIARVEWDYADLAHADLRSCSITKTSFCRTKMRSSNLSEAVFTDCNLINADLRGANLRGARFEACAIEVLLDETTLIEGMTGIAYGPAQILDGSDSRALDGQELADWLSSHGANVRILVPGNQNPNGDAEHRQELMGRT</sequence>
<comment type="caution">
    <text evidence="2">The sequence shown here is derived from an EMBL/GenBank/DDBJ whole genome shotgun (WGS) entry which is preliminary data.</text>
</comment>
<feature type="region of interest" description="Disordered" evidence="1">
    <location>
        <begin position="299"/>
        <end position="318"/>
    </location>
</feature>
<dbReference type="EMBL" id="VBUT01000008">
    <property type="protein sequence ID" value="TLF75406.1"/>
    <property type="molecule type" value="Genomic_DNA"/>
</dbReference>
<evidence type="ECO:0000256" key="1">
    <source>
        <dbReference type="SAM" id="MobiDB-lite"/>
    </source>
</evidence>
<dbReference type="PANTHER" id="PTHR14136">
    <property type="entry name" value="BTB_POZ DOMAIN-CONTAINING PROTEIN KCTD9"/>
    <property type="match status" value="1"/>
</dbReference>
<dbReference type="InterPro" id="IPR018247">
    <property type="entry name" value="EF_Hand_1_Ca_BS"/>
</dbReference>
<dbReference type="PROSITE" id="PS00018">
    <property type="entry name" value="EF_HAND_1"/>
    <property type="match status" value="1"/>
</dbReference>
<feature type="compositionally biased region" description="Polar residues" evidence="1">
    <location>
        <begin position="33"/>
        <end position="44"/>
    </location>
</feature>
<dbReference type="AlphaFoldDB" id="A0A5R8NIH1"/>
<organism evidence="2 3">
    <name type="scientific">Nocardia cyriacigeorgica</name>
    <dbReference type="NCBI Taxonomy" id="135487"/>
    <lineage>
        <taxon>Bacteria</taxon>
        <taxon>Bacillati</taxon>
        <taxon>Actinomycetota</taxon>
        <taxon>Actinomycetes</taxon>
        <taxon>Mycobacteriales</taxon>
        <taxon>Nocardiaceae</taxon>
        <taxon>Nocardia</taxon>
    </lineage>
</organism>
<dbReference type="SUPFAM" id="SSF141571">
    <property type="entry name" value="Pentapeptide repeat-like"/>
    <property type="match status" value="1"/>
</dbReference>
<dbReference type="InterPro" id="IPR051082">
    <property type="entry name" value="Pentapeptide-BTB/POZ_domain"/>
</dbReference>
<feature type="compositionally biased region" description="Basic and acidic residues" evidence="1">
    <location>
        <begin position="307"/>
        <end position="318"/>
    </location>
</feature>